<feature type="region of interest" description="Disordered" evidence="1">
    <location>
        <begin position="1"/>
        <end position="20"/>
    </location>
</feature>
<evidence type="ECO:0000313" key="3">
    <source>
        <dbReference type="Proteomes" id="UP000186955"/>
    </source>
</evidence>
<accession>A0A1Q5UIX1</accession>
<name>A0A1Q5UIX1_9EURO</name>
<reference evidence="2 3" key="1">
    <citation type="submission" date="2016-10" db="EMBL/GenBank/DDBJ databases">
        <title>Genome sequence of the ascomycete fungus Penicillium subrubescens.</title>
        <authorList>
            <person name="De Vries R.P."/>
            <person name="Peng M."/>
            <person name="Dilokpimol A."/>
            <person name="Hilden K."/>
            <person name="Makela M.R."/>
            <person name="Grigoriev I."/>
            <person name="Riley R."/>
            <person name="Granchi Z."/>
        </authorList>
    </citation>
    <scope>NUCLEOTIDE SEQUENCE [LARGE SCALE GENOMIC DNA]</scope>
    <source>
        <strain evidence="2 3">CBS 132785</strain>
    </source>
</reference>
<evidence type="ECO:0000256" key="1">
    <source>
        <dbReference type="SAM" id="MobiDB-lite"/>
    </source>
</evidence>
<organism evidence="2 3">
    <name type="scientific">Penicillium subrubescens</name>
    <dbReference type="NCBI Taxonomy" id="1316194"/>
    <lineage>
        <taxon>Eukaryota</taxon>
        <taxon>Fungi</taxon>
        <taxon>Dikarya</taxon>
        <taxon>Ascomycota</taxon>
        <taxon>Pezizomycotina</taxon>
        <taxon>Eurotiomycetes</taxon>
        <taxon>Eurotiomycetidae</taxon>
        <taxon>Eurotiales</taxon>
        <taxon>Aspergillaceae</taxon>
        <taxon>Penicillium</taxon>
    </lineage>
</organism>
<keyword evidence="3" id="KW-1185">Reference proteome</keyword>
<evidence type="ECO:0000313" key="2">
    <source>
        <dbReference type="EMBL" id="OKP12438.1"/>
    </source>
</evidence>
<feature type="compositionally biased region" description="Basic and acidic residues" evidence="1">
    <location>
        <begin position="10"/>
        <end position="20"/>
    </location>
</feature>
<gene>
    <name evidence="2" type="ORF">PENSUB_1923</name>
</gene>
<dbReference type="STRING" id="1316194.A0A1Q5UIX1"/>
<proteinExistence type="predicted"/>
<protein>
    <submittedName>
        <fullName evidence="2">Uncharacterized protein</fullName>
    </submittedName>
</protein>
<comment type="caution">
    <text evidence="2">The sequence shown here is derived from an EMBL/GenBank/DDBJ whole genome shotgun (WGS) entry which is preliminary data.</text>
</comment>
<feature type="compositionally biased region" description="Basic and acidic residues" evidence="1">
    <location>
        <begin position="535"/>
        <end position="552"/>
    </location>
</feature>
<feature type="region of interest" description="Disordered" evidence="1">
    <location>
        <begin position="528"/>
        <end position="552"/>
    </location>
</feature>
<sequence>MSPSQMTDDIGVHKEHRESDTKVVRLTKDLAQLQRQRMVKELQVQIAEERLKLDEAQRYLDLVQQKIGLDRSDSISPQSPAVVTSSGQDLNSAVDALIESFSNPACKNERSVMNDTPTDGHASAYCKQETLTEHARIINGGVKRESPVPVVWSNGPESGSTLSKGPFNEENYYTETRKVQLGGKYIGRSLKNRWDDFIKTPGNTTWNSYCTFLAQQLSRRATPQQARYGITTARQKLAQPVTHFSLWLIQWAPVLPQVSTQSFMDYLLQGILPSIRDRIEMSSTQFSDYTSFTAYLQEVENIIPARAKIVRRRKQSAFSNDEHLVCTGTDGLKSSPKDDIMTQSTRRTRALPPKELNGQFKRRLSSDEPPQGLSVYSSRGWWEFKMFMSQLQHHLDKHGERFSKPQKIKIAMTNLSAALLEKWNEHAARLKTVTWFAFCVFLVNQLPVERSGRTRYYTMYQWCDQSVSTFALELLRWAPDNLSPNQDHMQHLWNRVHLEIRSEARRTWRDFADFHVFVAYLQQVQDSFSSPQQAEGHDSPQPRKRLRVSEDR</sequence>
<dbReference type="Proteomes" id="UP000186955">
    <property type="component" value="Unassembled WGS sequence"/>
</dbReference>
<dbReference type="EMBL" id="MNBE01000214">
    <property type="protein sequence ID" value="OKP12438.1"/>
    <property type="molecule type" value="Genomic_DNA"/>
</dbReference>
<dbReference type="AlphaFoldDB" id="A0A1Q5UIX1"/>